<reference evidence="2" key="1">
    <citation type="journal article" date="2019" name="BMC Genomics">
        <title>A new reference genome for Sorghum bicolor reveals high levels of sequence similarity between sweet and grain genotypes: implications for the genetics of sugar metabolism.</title>
        <authorList>
            <person name="Cooper E.A."/>
            <person name="Brenton Z.W."/>
            <person name="Flinn B.S."/>
            <person name="Jenkins J."/>
            <person name="Shu S."/>
            <person name="Flowers D."/>
            <person name="Luo F."/>
            <person name="Wang Y."/>
            <person name="Xia P."/>
            <person name="Barry K."/>
            <person name="Daum C."/>
            <person name="Lipzen A."/>
            <person name="Yoshinaga Y."/>
            <person name="Schmutz J."/>
            <person name="Saski C."/>
            <person name="Vermerris W."/>
            <person name="Kresovich S."/>
        </authorList>
    </citation>
    <scope>NUCLEOTIDE SEQUENCE</scope>
</reference>
<accession>A0A921RZW0</accession>
<comment type="caution">
    <text evidence="2">The sequence shown here is derived from an EMBL/GenBank/DDBJ whole genome shotgun (WGS) entry which is preliminary data.</text>
</comment>
<proteinExistence type="predicted"/>
<evidence type="ECO:0000313" key="2">
    <source>
        <dbReference type="EMBL" id="KAG0549473.1"/>
    </source>
</evidence>
<organism evidence="2 3">
    <name type="scientific">Sorghum bicolor</name>
    <name type="common">Sorghum</name>
    <name type="synonym">Sorghum vulgare</name>
    <dbReference type="NCBI Taxonomy" id="4558"/>
    <lineage>
        <taxon>Eukaryota</taxon>
        <taxon>Viridiplantae</taxon>
        <taxon>Streptophyta</taxon>
        <taxon>Embryophyta</taxon>
        <taxon>Tracheophyta</taxon>
        <taxon>Spermatophyta</taxon>
        <taxon>Magnoliopsida</taxon>
        <taxon>Liliopsida</taxon>
        <taxon>Poales</taxon>
        <taxon>Poaceae</taxon>
        <taxon>PACMAD clade</taxon>
        <taxon>Panicoideae</taxon>
        <taxon>Andropogonodae</taxon>
        <taxon>Andropogoneae</taxon>
        <taxon>Sorghinae</taxon>
        <taxon>Sorghum</taxon>
    </lineage>
</organism>
<evidence type="ECO:0000313" key="3">
    <source>
        <dbReference type="Proteomes" id="UP000807115"/>
    </source>
</evidence>
<name>A0A921RZW0_SORBI</name>
<reference evidence="2" key="2">
    <citation type="submission" date="2020-10" db="EMBL/GenBank/DDBJ databases">
        <authorList>
            <person name="Cooper E.A."/>
            <person name="Brenton Z.W."/>
            <person name="Flinn B.S."/>
            <person name="Jenkins J."/>
            <person name="Shu S."/>
            <person name="Flowers D."/>
            <person name="Luo F."/>
            <person name="Wang Y."/>
            <person name="Xia P."/>
            <person name="Barry K."/>
            <person name="Daum C."/>
            <person name="Lipzen A."/>
            <person name="Yoshinaga Y."/>
            <person name="Schmutz J."/>
            <person name="Saski C."/>
            <person name="Vermerris W."/>
            <person name="Kresovich S."/>
        </authorList>
    </citation>
    <scope>NUCLEOTIDE SEQUENCE</scope>
</reference>
<feature type="region of interest" description="Disordered" evidence="1">
    <location>
        <begin position="68"/>
        <end position="126"/>
    </location>
</feature>
<sequence length="126" mass="14074">MFLLGTMLQRRRQEAGFGSKISRVRRHSARRKREDIVDHMIHACWLLLHQPNPLVNTNHFPGIQFPAKPNHGAAAAAKDGSLEHPGANTQVKKYDKRVVLNNHGTGEGSKDPIQSSPILEQRAESV</sequence>
<protein>
    <submittedName>
        <fullName evidence="2">Uncharacterized protein</fullName>
    </submittedName>
</protein>
<evidence type="ECO:0000256" key="1">
    <source>
        <dbReference type="SAM" id="MobiDB-lite"/>
    </source>
</evidence>
<dbReference type="Proteomes" id="UP000807115">
    <property type="component" value="Chromosome 1"/>
</dbReference>
<dbReference type="EMBL" id="CM027680">
    <property type="protein sequence ID" value="KAG0549473.1"/>
    <property type="molecule type" value="Genomic_DNA"/>
</dbReference>
<gene>
    <name evidence="2" type="ORF">BDA96_01G259100</name>
</gene>
<dbReference type="AlphaFoldDB" id="A0A921RZW0"/>